<dbReference type="EMBL" id="QLLK01000005">
    <property type="protein sequence ID" value="RAI89983.1"/>
    <property type="molecule type" value="Genomic_DNA"/>
</dbReference>
<evidence type="ECO:0000256" key="1">
    <source>
        <dbReference type="SAM" id="Phobius"/>
    </source>
</evidence>
<accession>A0A327PE80</accession>
<protein>
    <submittedName>
        <fullName evidence="2">Uncharacterized protein</fullName>
    </submittedName>
</protein>
<feature type="transmembrane region" description="Helical" evidence="1">
    <location>
        <begin position="16"/>
        <end position="36"/>
    </location>
</feature>
<keyword evidence="3" id="KW-1185">Reference proteome</keyword>
<dbReference type="Proteomes" id="UP000249610">
    <property type="component" value="Unassembled WGS sequence"/>
</dbReference>
<organism evidence="2 3">
    <name type="scientific">Algoriphagus yeomjeoni</name>
    <dbReference type="NCBI Taxonomy" id="291403"/>
    <lineage>
        <taxon>Bacteria</taxon>
        <taxon>Pseudomonadati</taxon>
        <taxon>Bacteroidota</taxon>
        <taxon>Cytophagia</taxon>
        <taxon>Cytophagales</taxon>
        <taxon>Cyclobacteriaceae</taxon>
        <taxon>Algoriphagus</taxon>
    </lineage>
</organism>
<evidence type="ECO:0000313" key="2">
    <source>
        <dbReference type="EMBL" id="RAI89983.1"/>
    </source>
</evidence>
<name>A0A327PE80_9BACT</name>
<dbReference type="AlphaFoldDB" id="A0A327PE80"/>
<keyword evidence="1" id="KW-0472">Membrane</keyword>
<sequence length="45" mass="5327">MSPNSILYLNHFDNDYIRISVFLRILALLLIEFPFFSKNYNGLFG</sequence>
<gene>
    <name evidence="2" type="ORF">LV83_01985</name>
</gene>
<comment type="caution">
    <text evidence="2">The sequence shown here is derived from an EMBL/GenBank/DDBJ whole genome shotgun (WGS) entry which is preliminary data.</text>
</comment>
<reference evidence="2 3" key="1">
    <citation type="submission" date="2018-06" db="EMBL/GenBank/DDBJ databases">
        <title>Genomic Encyclopedia of Archaeal and Bacterial Type Strains, Phase II (KMG-II): from individual species to whole genera.</title>
        <authorList>
            <person name="Goeker M."/>
        </authorList>
    </citation>
    <scope>NUCLEOTIDE SEQUENCE [LARGE SCALE GENOMIC DNA]</scope>
    <source>
        <strain evidence="2 3">DSM 23446</strain>
    </source>
</reference>
<evidence type="ECO:0000313" key="3">
    <source>
        <dbReference type="Proteomes" id="UP000249610"/>
    </source>
</evidence>
<keyword evidence="1" id="KW-1133">Transmembrane helix</keyword>
<keyword evidence="1" id="KW-0812">Transmembrane</keyword>
<proteinExistence type="predicted"/>